<name>A0A0E9T661_ANGAN</name>
<reference evidence="1" key="1">
    <citation type="submission" date="2014-11" db="EMBL/GenBank/DDBJ databases">
        <authorList>
            <person name="Amaro Gonzalez C."/>
        </authorList>
    </citation>
    <scope>NUCLEOTIDE SEQUENCE</scope>
</reference>
<protein>
    <submittedName>
        <fullName evidence="1">Uncharacterized protein</fullName>
    </submittedName>
</protein>
<proteinExistence type="predicted"/>
<dbReference type="EMBL" id="GBXM01060394">
    <property type="protein sequence ID" value="JAH48183.1"/>
    <property type="molecule type" value="Transcribed_RNA"/>
</dbReference>
<reference evidence="1" key="2">
    <citation type="journal article" date="2015" name="Fish Shellfish Immunol.">
        <title>Early steps in the European eel (Anguilla anguilla)-Vibrio vulnificus interaction in the gills: Role of the RtxA13 toxin.</title>
        <authorList>
            <person name="Callol A."/>
            <person name="Pajuelo D."/>
            <person name="Ebbesson L."/>
            <person name="Teles M."/>
            <person name="MacKenzie S."/>
            <person name="Amaro C."/>
        </authorList>
    </citation>
    <scope>NUCLEOTIDE SEQUENCE</scope>
</reference>
<dbReference type="EMBL" id="GBXM01069832">
    <property type="protein sequence ID" value="JAH38745.1"/>
    <property type="molecule type" value="Transcribed_RNA"/>
</dbReference>
<accession>A0A0E9T661</accession>
<sequence>MMFQNINLNIEMLVNMVLISFDFHLQFTIADLL</sequence>
<evidence type="ECO:0000313" key="1">
    <source>
        <dbReference type="EMBL" id="JAH48183.1"/>
    </source>
</evidence>
<organism evidence="1">
    <name type="scientific">Anguilla anguilla</name>
    <name type="common">European freshwater eel</name>
    <name type="synonym">Muraena anguilla</name>
    <dbReference type="NCBI Taxonomy" id="7936"/>
    <lineage>
        <taxon>Eukaryota</taxon>
        <taxon>Metazoa</taxon>
        <taxon>Chordata</taxon>
        <taxon>Craniata</taxon>
        <taxon>Vertebrata</taxon>
        <taxon>Euteleostomi</taxon>
        <taxon>Actinopterygii</taxon>
        <taxon>Neopterygii</taxon>
        <taxon>Teleostei</taxon>
        <taxon>Anguilliformes</taxon>
        <taxon>Anguillidae</taxon>
        <taxon>Anguilla</taxon>
    </lineage>
</organism>
<dbReference type="AlphaFoldDB" id="A0A0E9T661"/>